<organism evidence="1 2">
    <name type="scientific">Tilletia caries</name>
    <name type="common">wheat bunt fungus</name>
    <dbReference type="NCBI Taxonomy" id="13290"/>
    <lineage>
        <taxon>Eukaryota</taxon>
        <taxon>Fungi</taxon>
        <taxon>Dikarya</taxon>
        <taxon>Basidiomycota</taxon>
        <taxon>Ustilaginomycotina</taxon>
        <taxon>Exobasidiomycetes</taxon>
        <taxon>Tilletiales</taxon>
        <taxon>Tilletiaceae</taxon>
        <taxon>Tilletia</taxon>
    </lineage>
</organism>
<sequence length="132" mass="13801">MNQQSRIRDPIASEAAAADVNDAAASAAAAAAAAAPAAAAAVVASAAAPTAAILPASGLTAAHVRAARNQALEVAFAGIDKLTTLREQLRRKMRDEDFVCSRDSIVDINARLEVMKHLLTDVVHGRRDYDRQ</sequence>
<gene>
    <name evidence="1" type="ORF">A4X03_0g9354</name>
</gene>
<comment type="caution">
    <text evidence="1">The sequence shown here is derived from an EMBL/GenBank/DDBJ whole genome shotgun (WGS) entry which is preliminary data.</text>
</comment>
<reference evidence="1" key="2">
    <citation type="journal article" date="2019" name="IMA Fungus">
        <title>Genome sequencing and comparison of five Tilletia species to identify candidate genes for the detection of regulated species infecting wheat.</title>
        <authorList>
            <person name="Nguyen H.D.T."/>
            <person name="Sultana T."/>
            <person name="Kesanakurti P."/>
            <person name="Hambleton S."/>
        </authorList>
    </citation>
    <scope>NUCLEOTIDE SEQUENCE</scope>
    <source>
        <strain evidence="1">DAOMC 238032</strain>
    </source>
</reference>
<protein>
    <submittedName>
        <fullName evidence="1">Uncharacterized protein</fullName>
    </submittedName>
</protein>
<reference evidence="1" key="1">
    <citation type="submission" date="2016-04" db="EMBL/GenBank/DDBJ databases">
        <authorList>
            <person name="Nguyen H.D."/>
            <person name="Kesanakurti P."/>
            <person name="Cullis J."/>
            <person name="Levesque C.A."/>
            <person name="Hambleton S."/>
        </authorList>
    </citation>
    <scope>NUCLEOTIDE SEQUENCE</scope>
    <source>
        <strain evidence="1">DAOMC 238032</strain>
    </source>
</reference>
<evidence type="ECO:0000313" key="1">
    <source>
        <dbReference type="EMBL" id="KAE8236709.1"/>
    </source>
</evidence>
<proteinExistence type="predicted"/>
<dbReference type="EMBL" id="LWDD02003625">
    <property type="protein sequence ID" value="KAE8236709.1"/>
    <property type="molecule type" value="Genomic_DNA"/>
</dbReference>
<evidence type="ECO:0000313" key="2">
    <source>
        <dbReference type="Proteomes" id="UP000077671"/>
    </source>
</evidence>
<dbReference type="AlphaFoldDB" id="A0A8T8SC14"/>
<accession>A0A8T8SC14</accession>
<name>A0A8T8SC14_9BASI</name>
<feature type="non-terminal residue" evidence="1">
    <location>
        <position position="132"/>
    </location>
</feature>
<dbReference type="Proteomes" id="UP000077671">
    <property type="component" value="Unassembled WGS sequence"/>
</dbReference>